<evidence type="ECO:0000259" key="7">
    <source>
        <dbReference type="Pfam" id="PF13656"/>
    </source>
</evidence>
<keyword evidence="9" id="KW-1185">Reference proteome</keyword>
<feature type="domain" description="DNA-directed RNA polymerase RBP11-like dimerisation" evidence="7">
    <location>
        <begin position="122"/>
        <end position="196"/>
    </location>
</feature>
<dbReference type="CDD" id="cd06926">
    <property type="entry name" value="RNAP_II_RPB11"/>
    <property type="match status" value="1"/>
</dbReference>
<feature type="coiled-coil region" evidence="6">
    <location>
        <begin position="177"/>
        <end position="204"/>
    </location>
</feature>
<dbReference type="GO" id="GO:0005665">
    <property type="term" value="C:RNA polymerase II, core complex"/>
    <property type="evidence" value="ECO:0007669"/>
    <property type="project" value="InterPro"/>
</dbReference>
<dbReference type="Proteomes" id="UP000530660">
    <property type="component" value="Unassembled WGS sequence"/>
</dbReference>
<dbReference type="InterPro" id="IPR036603">
    <property type="entry name" value="RBP11-like"/>
</dbReference>
<dbReference type="SUPFAM" id="SSF55257">
    <property type="entry name" value="RBP11-like subunits of RNA polymerase"/>
    <property type="match status" value="1"/>
</dbReference>
<keyword evidence="4" id="KW-0539">Nucleus</keyword>
<evidence type="ECO:0000256" key="5">
    <source>
        <dbReference type="ARBA" id="ARBA00025751"/>
    </source>
</evidence>
<accession>A0A7J7IL06</accession>
<dbReference type="PANTHER" id="PTHR13946">
    <property type="entry name" value="DNA-DIRECTED RNA POLYMERASE I,II,III"/>
    <property type="match status" value="1"/>
</dbReference>
<dbReference type="OrthoDB" id="10248581at2759"/>
<evidence type="ECO:0000313" key="9">
    <source>
        <dbReference type="Proteomes" id="UP000530660"/>
    </source>
</evidence>
<dbReference type="GO" id="GO:0003677">
    <property type="term" value="F:DNA binding"/>
    <property type="evidence" value="ECO:0007669"/>
    <property type="project" value="InterPro"/>
</dbReference>
<dbReference type="Gene3D" id="3.30.1360.10">
    <property type="entry name" value="RNA polymerase, RBP11-like subunit"/>
    <property type="match status" value="1"/>
</dbReference>
<dbReference type="EMBL" id="VWRR01000005">
    <property type="protein sequence ID" value="KAF6003728.1"/>
    <property type="molecule type" value="Genomic_DNA"/>
</dbReference>
<evidence type="ECO:0000256" key="3">
    <source>
        <dbReference type="ARBA" id="ARBA00023163"/>
    </source>
</evidence>
<dbReference type="AlphaFoldDB" id="A0A7J7IL06"/>
<proteinExistence type="inferred from homology"/>
<evidence type="ECO:0000313" key="8">
    <source>
        <dbReference type="EMBL" id="KAF6003728.1"/>
    </source>
</evidence>
<evidence type="ECO:0000256" key="2">
    <source>
        <dbReference type="ARBA" id="ARBA00022478"/>
    </source>
</evidence>
<dbReference type="InterPro" id="IPR022905">
    <property type="entry name" value="Rpo11-like"/>
</dbReference>
<evidence type="ECO:0000256" key="6">
    <source>
        <dbReference type="SAM" id="Coils"/>
    </source>
</evidence>
<dbReference type="GO" id="GO:0006366">
    <property type="term" value="P:transcription by RNA polymerase II"/>
    <property type="evidence" value="ECO:0007669"/>
    <property type="project" value="InterPro"/>
</dbReference>
<keyword evidence="6" id="KW-0175">Coiled coil</keyword>
<keyword evidence="3" id="KW-0804">Transcription</keyword>
<sequence length="222" mass="24825">MNLALLTPGNQASSQMILSIDALWQKILVWRLESFVSGALATSASPSPLVDPWWLEPARRERAIVDISAALNRRYGLRVSLADSLKAVTMADDNLPDRFEAIVLPEGVRKLQYEVDTRIPNCASFTIEREDHTLANALRAQLLRDRDVLFAAYRVPHPLEHHIILKVQTRRADYTPLEALCAALAALKNEVHVLEDEFANELQNWAAVRQAGVATSAATWRP</sequence>
<dbReference type="InterPro" id="IPR008193">
    <property type="entry name" value="RNA_pol_Rpb11_13-16kDa_CS"/>
</dbReference>
<gene>
    <name evidence="8" type="primary">POLR2J</name>
    <name evidence="8" type="ORF">F1559_000139</name>
</gene>
<dbReference type="InterPro" id="IPR009025">
    <property type="entry name" value="RBP11-like_dimer"/>
</dbReference>
<protein>
    <submittedName>
        <fullName evidence="8">DNA-directed RNA polymerase II subunit RPB11-a</fullName>
    </submittedName>
</protein>
<dbReference type="PROSITE" id="PS01154">
    <property type="entry name" value="RNA_POL_L_13KD"/>
    <property type="match status" value="1"/>
</dbReference>
<dbReference type="PANTHER" id="PTHR13946:SF16">
    <property type="entry name" value="DNA-DIRECTED RNA POLYMERASE II SUBUNIT RPB11"/>
    <property type="match status" value="1"/>
</dbReference>
<dbReference type="HAMAP" id="MF_00261">
    <property type="entry name" value="RNApol_arch_Rpo11"/>
    <property type="match status" value="1"/>
</dbReference>
<evidence type="ECO:0000256" key="4">
    <source>
        <dbReference type="ARBA" id="ARBA00023242"/>
    </source>
</evidence>
<dbReference type="Pfam" id="PF13656">
    <property type="entry name" value="RNA_pol_L_2"/>
    <property type="match status" value="1"/>
</dbReference>
<keyword evidence="2 8" id="KW-0240">DNA-directed RNA polymerase</keyword>
<organism evidence="8 9">
    <name type="scientific">Cyanidiococcus yangmingshanensis</name>
    <dbReference type="NCBI Taxonomy" id="2690220"/>
    <lineage>
        <taxon>Eukaryota</taxon>
        <taxon>Rhodophyta</taxon>
        <taxon>Bangiophyceae</taxon>
        <taxon>Cyanidiales</taxon>
        <taxon>Cyanidiaceae</taxon>
        <taxon>Cyanidiococcus</taxon>
    </lineage>
</organism>
<dbReference type="GO" id="GO:0046983">
    <property type="term" value="F:protein dimerization activity"/>
    <property type="evidence" value="ECO:0007669"/>
    <property type="project" value="InterPro"/>
</dbReference>
<dbReference type="InterPro" id="IPR037685">
    <property type="entry name" value="RBP11"/>
</dbReference>
<comment type="caution">
    <text evidence="8">The sequence shown here is derived from an EMBL/GenBank/DDBJ whole genome shotgun (WGS) entry which is preliminary data.</text>
</comment>
<comment type="subcellular location">
    <subcellularLocation>
        <location evidence="1">Nucleus</location>
    </subcellularLocation>
</comment>
<dbReference type="GO" id="GO:0003899">
    <property type="term" value="F:DNA-directed RNA polymerase activity"/>
    <property type="evidence" value="ECO:0007669"/>
    <property type="project" value="InterPro"/>
</dbReference>
<name>A0A7J7IL06_9RHOD</name>
<reference evidence="8 9" key="1">
    <citation type="journal article" date="2020" name="J. Phycol.">
        <title>Comparative genome analysis reveals Cyanidiococcus gen. nov., a new extremophilic red algal genus sister to Cyanidioschyzon (Cyanidioschyzonaceae, Rhodophyta).</title>
        <authorList>
            <person name="Liu S.-L."/>
            <person name="Chiang Y.-R."/>
            <person name="Yoon H.S."/>
            <person name="Fu H.-Y."/>
        </authorList>
    </citation>
    <scope>NUCLEOTIDE SEQUENCE [LARGE SCALE GENOMIC DNA]</scope>
    <source>
        <strain evidence="8 9">THAL066</strain>
    </source>
</reference>
<evidence type="ECO:0000256" key="1">
    <source>
        <dbReference type="ARBA" id="ARBA00004123"/>
    </source>
</evidence>
<comment type="similarity">
    <text evidence="5">Belongs to the archaeal Rpo11/eukaryotic RPB11/RPC19 RNA polymerase subunit family.</text>
</comment>